<feature type="transmembrane region" description="Helical" evidence="1">
    <location>
        <begin position="325"/>
        <end position="346"/>
    </location>
</feature>
<reference evidence="3 4" key="1">
    <citation type="submission" date="2020-08" db="EMBL/GenBank/DDBJ databases">
        <title>Genomic Encyclopedia of Type Strains, Phase III (KMG-III): the genomes of soil and plant-associated and newly described type strains.</title>
        <authorList>
            <person name="Whitman W."/>
        </authorList>
    </citation>
    <scope>NUCLEOTIDE SEQUENCE [LARGE SCALE GENOMIC DNA]</scope>
    <source>
        <strain evidence="3 4">CECT 7247</strain>
    </source>
</reference>
<proteinExistence type="predicted"/>
<feature type="transmembrane region" description="Helical" evidence="1">
    <location>
        <begin position="122"/>
        <end position="145"/>
    </location>
</feature>
<dbReference type="PANTHER" id="PTHR36927">
    <property type="entry name" value="BLR4337 PROTEIN"/>
    <property type="match status" value="1"/>
</dbReference>
<evidence type="ECO:0000313" key="3">
    <source>
        <dbReference type="EMBL" id="MBB3195530.1"/>
    </source>
</evidence>
<feature type="transmembrane region" description="Helical" evidence="1">
    <location>
        <begin position="157"/>
        <end position="175"/>
    </location>
</feature>
<feature type="transmembrane region" description="Helical" evidence="1">
    <location>
        <begin position="181"/>
        <end position="202"/>
    </location>
</feature>
<evidence type="ECO:0000256" key="1">
    <source>
        <dbReference type="SAM" id="Phobius"/>
    </source>
</evidence>
<keyword evidence="1" id="KW-1133">Transmembrane helix</keyword>
<name>A0ABR6GTT0_9BURK</name>
<keyword evidence="4" id="KW-1185">Reference proteome</keyword>
<evidence type="ECO:0000259" key="2">
    <source>
        <dbReference type="Pfam" id="PF01757"/>
    </source>
</evidence>
<feature type="transmembrane region" description="Helical" evidence="1">
    <location>
        <begin position="253"/>
        <end position="275"/>
    </location>
</feature>
<feature type="transmembrane region" description="Helical" evidence="1">
    <location>
        <begin position="35"/>
        <end position="58"/>
    </location>
</feature>
<dbReference type="Pfam" id="PF01757">
    <property type="entry name" value="Acyl_transf_3"/>
    <property type="match status" value="1"/>
</dbReference>
<feature type="transmembrane region" description="Helical" evidence="1">
    <location>
        <begin position="295"/>
        <end position="313"/>
    </location>
</feature>
<keyword evidence="1" id="KW-0472">Membrane</keyword>
<comment type="caution">
    <text evidence="3">The sequence shown here is derived from an EMBL/GenBank/DDBJ whole genome shotgun (WGS) entry which is preliminary data.</text>
</comment>
<dbReference type="Proteomes" id="UP000574369">
    <property type="component" value="Unassembled WGS sequence"/>
</dbReference>
<feature type="domain" description="Acyltransferase 3" evidence="2">
    <location>
        <begin position="3"/>
        <end position="339"/>
    </location>
</feature>
<gene>
    <name evidence="3" type="ORF">FHS28_002936</name>
</gene>
<feature type="transmembrane region" description="Helical" evidence="1">
    <location>
        <begin position="79"/>
        <end position="102"/>
    </location>
</feature>
<dbReference type="InterPro" id="IPR002656">
    <property type="entry name" value="Acyl_transf_3_dom"/>
</dbReference>
<accession>A0ABR6GTT0</accession>
<organism evidence="3 4">
    <name type="scientific">Roseateles terrae</name>
    <dbReference type="NCBI Taxonomy" id="431060"/>
    <lineage>
        <taxon>Bacteria</taxon>
        <taxon>Pseudomonadati</taxon>
        <taxon>Pseudomonadota</taxon>
        <taxon>Betaproteobacteria</taxon>
        <taxon>Burkholderiales</taxon>
        <taxon>Sphaerotilaceae</taxon>
        <taxon>Roseateles</taxon>
    </lineage>
</organism>
<feature type="transmembrane region" description="Helical" evidence="1">
    <location>
        <begin position="222"/>
        <end position="241"/>
    </location>
</feature>
<dbReference type="PANTHER" id="PTHR36927:SF4">
    <property type="entry name" value="BLR5718 PROTEIN"/>
    <property type="match status" value="1"/>
</dbReference>
<sequence>MTMLVVLHHTAITYGAIGGWFYKEILPNGSLQSKLLIFFCTFNQAFFMGLFFLLAGYFTPRAIQRKGVRAYLRDRFIRLGLPLLCFGWVLGPITIAWAQTASGQPFLETLSLLISRGEFERGPLWFCQALLMFACAAAVVFKLGGLRAVPAPNNRHLLWAAVGTGAAAFVLRLVWPVGMSWWGLQLGYFAGYLTLFWGGYAAASTRWLERLDPAQVQLWRRVCRWTLPVLPVLAVVAPKLPAVQGPAEGGWHVLAAVYAFWEPFVAWGVILGLLWRFQHRMDLSHPIWRTMGQRAYTIFVLHAPVVVGVALAWRQVEAPALVKFAVTGGLSCWLSYLLAGVWLWVWRRVSAPGAGRQGGVARG</sequence>
<evidence type="ECO:0000313" key="4">
    <source>
        <dbReference type="Proteomes" id="UP000574369"/>
    </source>
</evidence>
<protein>
    <submittedName>
        <fullName evidence="3">Fucose 4-O-acetylase-like acetyltransferase</fullName>
    </submittedName>
</protein>
<dbReference type="EMBL" id="JACHXO010000005">
    <property type="protein sequence ID" value="MBB3195530.1"/>
    <property type="molecule type" value="Genomic_DNA"/>
</dbReference>
<dbReference type="InterPro" id="IPR050623">
    <property type="entry name" value="Glucan_succinyl_AcylTrfase"/>
</dbReference>
<keyword evidence="1" id="KW-0812">Transmembrane</keyword>